<evidence type="ECO:0000256" key="1">
    <source>
        <dbReference type="SAM" id="MobiDB-lite"/>
    </source>
</evidence>
<reference evidence="2" key="1">
    <citation type="submission" date="2023-04" db="EMBL/GenBank/DDBJ databases">
        <title>Phytophthora fragariaefolia NBRC 109709.</title>
        <authorList>
            <person name="Ichikawa N."/>
            <person name="Sato H."/>
            <person name="Tonouchi N."/>
        </authorList>
    </citation>
    <scope>NUCLEOTIDE SEQUENCE</scope>
    <source>
        <strain evidence="2">NBRC 109709</strain>
    </source>
</reference>
<evidence type="ECO:0000313" key="2">
    <source>
        <dbReference type="EMBL" id="GMF30845.1"/>
    </source>
</evidence>
<keyword evidence="3" id="KW-1185">Reference proteome</keyword>
<sequence length="162" mass="18764">MKTKVKPLNQRERRRQEAKTKMFLMKTMDNTHVRLVKNLVTSYDIFSFICETLQKTLRSEQVNAGTVLPANFAIKGNTKRDYSKNRGKFKRNSNGAGGNYNGNRGKPWQRQNHQDISDDGDYRRGKSRERKRRQADWMTMVTPMATVARCFVKNASSQASLQ</sequence>
<dbReference type="Proteomes" id="UP001165121">
    <property type="component" value="Unassembled WGS sequence"/>
</dbReference>
<gene>
    <name evidence="2" type="ORF">Pfra01_000691700</name>
</gene>
<organism evidence="2 3">
    <name type="scientific">Phytophthora fragariaefolia</name>
    <dbReference type="NCBI Taxonomy" id="1490495"/>
    <lineage>
        <taxon>Eukaryota</taxon>
        <taxon>Sar</taxon>
        <taxon>Stramenopiles</taxon>
        <taxon>Oomycota</taxon>
        <taxon>Peronosporomycetes</taxon>
        <taxon>Peronosporales</taxon>
        <taxon>Peronosporaceae</taxon>
        <taxon>Phytophthora</taxon>
    </lineage>
</organism>
<protein>
    <submittedName>
        <fullName evidence="2">Unnamed protein product</fullName>
    </submittedName>
</protein>
<dbReference type="AlphaFoldDB" id="A0A9W6UEP6"/>
<feature type="compositionally biased region" description="Basic and acidic residues" evidence="1">
    <location>
        <begin position="112"/>
        <end position="124"/>
    </location>
</feature>
<dbReference type="EMBL" id="BSXT01000606">
    <property type="protein sequence ID" value="GMF30845.1"/>
    <property type="molecule type" value="Genomic_DNA"/>
</dbReference>
<accession>A0A9W6UEP6</accession>
<feature type="region of interest" description="Disordered" evidence="1">
    <location>
        <begin position="79"/>
        <end position="136"/>
    </location>
</feature>
<dbReference type="OrthoDB" id="10593322at2759"/>
<comment type="caution">
    <text evidence="2">The sequence shown here is derived from an EMBL/GenBank/DDBJ whole genome shotgun (WGS) entry which is preliminary data.</text>
</comment>
<evidence type="ECO:0000313" key="3">
    <source>
        <dbReference type="Proteomes" id="UP001165121"/>
    </source>
</evidence>
<proteinExistence type="predicted"/>
<name>A0A9W6UEP6_9STRA</name>